<keyword evidence="2" id="KW-0547">Nucleotide-binding</keyword>
<dbReference type="Gene3D" id="3.40.50.300">
    <property type="entry name" value="P-loop containing nucleotide triphosphate hydrolases"/>
    <property type="match status" value="1"/>
</dbReference>
<comment type="caution">
    <text evidence="2">The sequence shown here is derived from an EMBL/GenBank/DDBJ whole genome shotgun (WGS) entry which is preliminary data.</text>
</comment>
<keyword evidence="3" id="KW-1185">Reference proteome</keyword>
<dbReference type="Proteomes" id="UP000078286">
    <property type="component" value="Unassembled WGS sequence"/>
</dbReference>
<accession>A0A1B7HTJ0</accession>
<organism evidence="2 3">
    <name type="scientific">Buttiauxella noackiae ATCC 51607</name>
    <dbReference type="NCBI Taxonomy" id="1354255"/>
    <lineage>
        <taxon>Bacteria</taxon>
        <taxon>Pseudomonadati</taxon>
        <taxon>Pseudomonadota</taxon>
        <taxon>Gammaproteobacteria</taxon>
        <taxon>Enterobacterales</taxon>
        <taxon>Enterobacteriaceae</taxon>
        <taxon>Buttiauxella</taxon>
    </lineage>
</organism>
<dbReference type="Pfam" id="PF08378">
    <property type="entry name" value="NERD"/>
    <property type="match status" value="1"/>
</dbReference>
<feature type="domain" description="NERD" evidence="1">
    <location>
        <begin position="21"/>
        <end position="120"/>
    </location>
</feature>
<gene>
    <name evidence="2" type="ORF">M979_1795</name>
</gene>
<dbReference type="RefSeq" id="WP_064554533.1">
    <property type="nucleotide sequence ID" value="NZ_LXEO01000017.1"/>
</dbReference>
<evidence type="ECO:0000313" key="3">
    <source>
        <dbReference type="Proteomes" id="UP000078286"/>
    </source>
</evidence>
<evidence type="ECO:0000259" key="1">
    <source>
        <dbReference type="Pfam" id="PF08378"/>
    </source>
</evidence>
<keyword evidence="2" id="KW-0067">ATP-binding</keyword>
<protein>
    <submittedName>
        <fullName evidence="2">Putative DNA helicase</fullName>
    </submittedName>
</protein>
<dbReference type="GO" id="GO:0005524">
    <property type="term" value="F:ATP binding"/>
    <property type="evidence" value="ECO:0007669"/>
    <property type="project" value="InterPro"/>
</dbReference>
<keyword evidence="2" id="KW-0378">Hydrolase</keyword>
<dbReference type="PATRIC" id="fig|1354255.3.peg.1858"/>
<dbReference type="GO" id="GO:0003677">
    <property type="term" value="F:DNA binding"/>
    <property type="evidence" value="ECO:0007669"/>
    <property type="project" value="InterPro"/>
</dbReference>
<proteinExistence type="predicted"/>
<dbReference type="EMBL" id="LXEO01000017">
    <property type="protein sequence ID" value="OAT18971.1"/>
    <property type="molecule type" value="Genomic_DNA"/>
</dbReference>
<dbReference type="AlphaFoldDB" id="A0A1B7HTJ0"/>
<dbReference type="Pfam" id="PF13245">
    <property type="entry name" value="AAA_19"/>
    <property type="match status" value="1"/>
</dbReference>
<dbReference type="PANTHER" id="PTHR11070">
    <property type="entry name" value="UVRD / RECB / PCRA DNA HELICASE FAMILY MEMBER"/>
    <property type="match status" value="1"/>
</dbReference>
<keyword evidence="2" id="KW-0347">Helicase</keyword>
<dbReference type="InterPro" id="IPR000212">
    <property type="entry name" value="DNA_helicase_UvrD/REP"/>
</dbReference>
<evidence type="ECO:0000313" key="2">
    <source>
        <dbReference type="EMBL" id="OAT18971.1"/>
    </source>
</evidence>
<dbReference type="InterPro" id="IPR011528">
    <property type="entry name" value="NERD"/>
</dbReference>
<dbReference type="GO" id="GO:0003678">
    <property type="term" value="F:DNA helicase activity"/>
    <property type="evidence" value="ECO:0007669"/>
    <property type="project" value="InterPro"/>
</dbReference>
<dbReference type="InterPro" id="IPR027417">
    <property type="entry name" value="P-loop_NTPase"/>
</dbReference>
<dbReference type="SUPFAM" id="SSF52540">
    <property type="entry name" value="P-loop containing nucleoside triphosphate hydrolases"/>
    <property type="match status" value="1"/>
</dbReference>
<name>A0A1B7HTJ0_9ENTR</name>
<sequence length="618" mass="70548">MARFTSPDRSQLDMLRQPLTDGERMVFNFFDHHLPEEWEIYIQPHLNGLRPDFVLLNPKVGIAVFEVKDWDFNAMSYRMEHNTSSLPTLIATKDGMSFSLQRDNPIEKVYQYKEELYNLYCPRLQRGAGFSVITAGTIFPFANDNYVKKLFAPSLKYRKMSQYPQYNPISGKNALHSGDLYAVFPEARRLYSGQMSDLMYKDLRNWLIEPDFSETQRKPIMLDKVQRSFVTSRTKSGYRRIRGAAGSGKSLVLAARAAELLGQGKQVLVVTFNITLLHYLMDIAVRWPQAKGKTRSDITWLNFHYWCKRICLEQGYAEEYDNLWTTHSVQQVLKFYLPALAEKIIDASGNNFLSQYDAILVDEGQDFLPNWWSVLRKAGKPDCEMLLVADATQDIYGTAKSWTDEAMIGAGFSGSWAELDVSYRLPQLAMEKAADFARQFLPPEMVNLPKSDQIDMGLEPCGLRWVHVVNGDVTDICCEELLRLSTSASSETLAIADLTFLCNSRKFGLEVVKKLGYRGIRAVHTFDADEKESRRQKIGFYMGDARIKATTLHSFKGWESRSLVLFIENGEANHKTLALLYTGLTRLKRHPDGSSLTVVSQSSALCEYGKSWPSFEYL</sequence>
<reference evidence="2 3" key="1">
    <citation type="submission" date="2016-04" db="EMBL/GenBank/DDBJ databases">
        <title>ATOL: Assembling a taxonomically balanced genome-scale reconstruction of the evolutionary history of the Enterobacteriaceae.</title>
        <authorList>
            <person name="Plunkett G.III."/>
            <person name="Neeno-Eckwall E.C."/>
            <person name="Glasner J.D."/>
            <person name="Perna N.T."/>
        </authorList>
    </citation>
    <scope>NUCLEOTIDE SEQUENCE [LARGE SCALE GENOMIC DNA]</scope>
    <source>
        <strain evidence="2 3">ATCC 51607</strain>
    </source>
</reference>